<dbReference type="InterPro" id="IPR003817">
    <property type="entry name" value="PS_Dcarbxylase"/>
</dbReference>
<evidence type="ECO:0000256" key="2">
    <source>
        <dbReference type="ARBA" id="ARBA00022516"/>
    </source>
</evidence>
<comment type="subunit">
    <text evidence="12">Heterodimer of a large membrane-associated beta subunit and a small pyruvoyl-containing alpha subunit.</text>
</comment>
<dbReference type="PANTHER" id="PTHR10067:SF6">
    <property type="entry name" value="PHOSPHATIDYLSERINE DECARBOXYLASE PROENZYME, MITOCHONDRIAL"/>
    <property type="match status" value="1"/>
</dbReference>
<evidence type="ECO:0000256" key="11">
    <source>
        <dbReference type="ARBA" id="ARBA00023317"/>
    </source>
</evidence>
<dbReference type="GO" id="GO:0006646">
    <property type="term" value="P:phosphatidylethanolamine biosynthetic process"/>
    <property type="evidence" value="ECO:0007669"/>
    <property type="project" value="UniProtKB-UniRule"/>
</dbReference>
<keyword evidence="14" id="KW-1185">Reference proteome</keyword>
<keyword evidence="7 12" id="KW-0472">Membrane</keyword>
<feature type="modified residue" description="Pyruvic acid (Ser); by autocatalysis" evidence="12">
    <location>
        <position position="478"/>
    </location>
</feature>
<comment type="subcellular location">
    <molecule>Phosphatidylserine decarboxylase 1 beta chain</molecule>
    <subcellularLocation>
        <location evidence="12">Mitochondrion inner membrane</location>
        <topology evidence="12">Single-pass membrane protein</topology>
        <orientation evidence="12">Intermembrane side</orientation>
    </subcellularLocation>
</comment>
<keyword evidence="8 12" id="KW-0594">Phospholipid biosynthesis</keyword>
<name>A0A397JAW5_9GLOM</name>
<comment type="similarity">
    <text evidence="12">Belongs to the phosphatidylserine decarboxylase family. PSD-B subfamily. Eukaryotic type I sub-subfamily.</text>
</comment>
<proteinExistence type="inferred from homology"/>
<feature type="chain" id="PRO_5023322119" description="Phosphatidylserine decarboxylase 1 alpha chain" evidence="12">
    <location>
        <begin position="478"/>
        <end position="515"/>
    </location>
</feature>
<gene>
    <name evidence="12" type="primary">PSD1</name>
    <name evidence="13" type="ORF">Glove_116g56</name>
</gene>
<dbReference type="NCBIfam" id="TIGR00163">
    <property type="entry name" value="PS_decarb"/>
    <property type="match status" value="1"/>
</dbReference>
<evidence type="ECO:0000256" key="7">
    <source>
        <dbReference type="ARBA" id="ARBA00023136"/>
    </source>
</evidence>
<dbReference type="GO" id="GO:0005743">
    <property type="term" value="C:mitochondrial inner membrane"/>
    <property type="evidence" value="ECO:0007669"/>
    <property type="project" value="UniProtKB-SubCell"/>
</dbReference>
<dbReference type="AlphaFoldDB" id="A0A397JAW5"/>
<dbReference type="Pfam" id="PF02666">
    <property type="entry name" value="PS_Dcarbxylase"/>
    <property type="match status" value="2"/>
</dbReference>
<evidence type="ECO:0000313" key="13">
    <source>
        <dbReference type="EMBL" id="RHZ81920.1"/>
    </source>
</evidence>
<keyword evidence="4 12" id="KW-0210">Decarboxylase</keyword>
<dbReference type="OrthoDB" id="4330at2759"/>
<evidence type="ECO:0000256" key="3">
    <source>
        <dbReference type="ARBA" id="ARBA00022692"/>
    </source>
</evidence>
<sequence>MKRFTNSTSFRVHINHHQKNNQFYIRKQHKKSILSSHPRYYYANPQNKRRKLPFFERLNIAWKNTEINYYPIPVGIGIAFIAFQTLRHKYEEHEANKKQQRRKQDQDNTIDRSIVGPWQVHVLDALPLRALSRLWGKLNNEYTLPVWLREPFYRLYSWLFNCDLNEIENPDLKSYPNLGSFFYRSLKPDVRPIENEFLVSPADGKIITFGIITEGRIEQVKGVTYSLDSFLGHKTITSNTSNTSNTITDEKEFANVNGITYSLDSLLGDNDSVKKESNIRGVEDGLIKSIKYNNNENNELKNIENDENGENGNNYKETFETKEQIVAKNVTLDQIGAIHRHQVKEGNALFFYVVYLAPGDYHRFHSPTNWVIESRRHFAGELYSVSPYMIKLLPNLFVLNERVALLGRWKYGFFAMVPVGATNVGSIKINFDQALRTNRKENIPIGTFTEASYKNSSKLLSGHPLRVGDEMGGFYLGSTIVLVFEAPLDFKFCIKPDQKIKYGQKIGTLCFEELK</sequence>
<dbReference type="EMBL" id="PQFF01000108">
    <property type="protein sequence ID" value="RHZ81920.1"/>
    <property type="molecule type" value="Genomic_DNA"/>
</dbReference>
<dbReference type="EC" id="4.1.1.65" evidence="12"/>
<accession>A0A397JAW5</accession>
<comment type="cofactor">
    <cofactor evidence="12">
        <name>pyruvate</name>
        <dbReference type="ChEBI" id="CHEBI:15361"/>
    </cofactor>
    <text evidence="12">Binds 1 pyruvoyl group covalently per subunit.</text>
</comment>
<evidence type="ECO:0000256" key="8">
    <source>
        <dbReference type="ARBA" id="ARBA00023209"/>
    </source>
</evidence>
<dbReference type="GO" id="GO:0004609">
    <property type="term" value="F:phosphatidylserine decarboxylase activity"/>
    <property type="evidence" value="ECO:0007669"/>
    <property type="project" value="UniProtKB-UniRule"/>
</dbReference>
<comment type="function">
    <text evidence="12">Catalyzes the formation of phosphatidylethanolamine (PtdEtn) from phosphatidylserine (PtdSer). Plays a central role in phospholipid metabolism and in the interorganelle trafficking of phosphatidylserine.</text>
</comment>
<dbReference type="InterPro" id="IPR033661">
    <property type="entry name" value="PSD_type1_euk"/>
</dbReference>
<dbReference type="Proteomes" id="UP000266861">
    <property type="component" value="Unassembled WGS sequence"/>
</dbReference>
<keyword evidence="10 12" id="KW-1208">Phospholipid metabolism</keyword>
<dbReference type="UniPathway" id="UPA00558">
    <property type="reaction ID" value="UER00616"/>
</dbReference>
<keyword evidence="12" id="KW-0496">Mitochondrion</keyword>
<evidence type="ECO:0000256" key="1">
    <source>
        <dbReference type="ARBA" id="ARBA00005189"/>
    </source>
</evidence>
<dbReference type="GO" id="GO:0016540">
    <property type="term" value="P:protein autoprocessing"/>
    <property type="evidence" value="ECO:0007669"/>
    <property type="project" value="UniProtKB-UniRule"/>
</dbReference>
<evidence type="ECO:0000256" key="10">
    <source>
        <dbReference type="ARBA" id="ARBA00023264"/>
    </source>
</evidence>
<comment type="pathway">
    <text evidence="1">Lipid metabolism.</text>
</comment>
<evidence type="ECO:0000256" key="9">
    <source>
        <dbReference type="ARBA" id="ARBA00023239"/>
    </source>
</evidence>
<keyword evidence="5 12" id="KW-1133">Transmembrane helix</keyword>
<dbReference type="HAMAP" id="MF_03208">
    <property type="entry name" value="PS_decarb_PSD_B_type1_euk"/>
    <property type="match status" value="1"/>
</dbReference>
<comment type="subcellular location">
    <molecule>Phosphatidylserine decarboxylase 1 alpha chain</molecule>
    <subcellularLocation>
        <location evidence="12">Mitochondrion inner membrane</location>
        <topology evidence="12">Peripheral membrane protein</topology>
        <orientation evidence="12">Intermembrane side</orientation>
    </subcellularLocation>
    <text evidence="12">Anchored to the mitochondrial inner membrane through its interaction with the integral membrane beta chain.</text>
</comment>
<dbReference type="STRING" id="1348612.A0A397JAW5"/>
<dbReference type="PANTHER" id="PTHR10067">
    <property type="entry name" value="PHOSPHATIDYLSERINE DECARBOXYLASE"/>
    <property type="match status" value="1"/>
</dbReference>
<reference evidence="13 14" key="1">
    <citation type="submission" date="2018-08" db="EMBL/GenBank/DDBJ databases">
        <title>Genome and evolution of the arbuscular mycorrhizal fungus Diversispora epigaea (formerly Glomus versiforme) and its bacterial endosymbionts.</title>
        <authorList>
            <person name="Sun X."/>
            <person name="Fei Z."/>
            <person name="Harrison M."/>
        </authorList>
    </citation>
    <scope>NUCLEOTIDE SEQUENCE [LARGE SCALE GENOMIC DNA]</scope>
    <source>
        <strain evidence="13 14">IT104</strain>
    </source>
</reference>
<evidence type="ECO:0000256" key="4">
    <source>
        <dbReference type="ARBA" id="ARBA00022793"/>
    </source>
</evidence>
<feature type="topological domain" description="Mitochondrial matrix" evidence="12">
    <location>
        <begin position="1"/>
        <end position="68"/>
    </location>
</feature>
<evidence type="ECO:0000256" key="12">
    <source>
        <dbReference type="HAMAP-Rule" id="MF_03208"/>
    </source>
</evidence>
<protein>
    <recommendedName>
        <fullName evidence="12">Phosphatidylserine decarboxylase proenzyme 1, mitochondrial</fullName>
        <ecNumber evidence="12">4.1.1.65</ecNumber>
    </recommendedName>
    <component>
        <recommendedName>
            <fullName evidence="12">Phosphatidylserine decarboxylase 1 beta chain</fullName>
        </recommendedName>
    </component>
    <component>
        <recommendedName>
            <fullName evidence="12">Phosphatidylserine decarboxylase 1 alpha chain</fullName>
        </recommendedName>
    </component>
</protein>
<feature type="topological domain" description="Mitochondrial intermembrane" evidence="12">
    <location>
        <begin position="88"/>
        <end position="515"/>
    </location>
</feature>
<evidence type="ECO:0000313" key="14">
    <source>
        <dbReference type="Proteomes" id="UP000266861"/>
    </source>
</evidence>
<keyword evidence="11 12" id="KW-0670">Pyruvate</keyword>
<dbReference type="InterPro" id="IPR033177">
    <property type="entry name" value="PSD-B"/>
</dbReference>
<feature type="active site" description="Charge relay system; for autoendoproteolytic cleavage activity" evidence="12">
    <location>
        <position position="203"/>
    </location>
</feature>
<comment type="pathway">
    <text evidence="12">Phospholipid metabolism; phosphatidylethanolamine biosynthesis; phosphatidylethanolamine from CDP-diacylglycerol: step 2/2.</text>
</comment>
<keyword evidence="6 12" id="KW-0443">Lipid metabolism</keyword>
<feature type="active site" description="Schiff-base intermediate with substrate; via pyruvic acid; for decarboxylase activity" evidence="12">
    <location>
        <position position="478"/>
    </location>
</feature>
<feature type="active site" description="Charge relay system; for autoendoproteolytic cleavage activity" evidence="12">
    <location>
        <position position="365"/>
    </location>
</feature>
<organism evidence="13 14">
    <name type="scientific">Diversispora epigaea</name>
    <dbReference type="NCBI Taxonomy" id="1348612"/>
    <lineage>
        <taxon>Eukaryota</taxon>
        <taxon>Fungi</taxon>
        <taxon>Fungi incertae sedis</taxon>
        <taxon>Mucoromycota</taxon>
        <taxon>Glomeromycotina</taxon>
        <taxon>Glomeromycetes</taxon>
        <taxon>Diversisporales</taxon>
        <taxon>Diversisporaceae</taxon>
        <taxon>Diversispora</taxon>
    </lineage>
</organism>
<keyword evidence="3 12" id="KW-0812">Transmembrane</keyword>
<comment type="catalytic activity">
    <reaction evidence="12">
        <text>a 1,2-diacyl-sn-glycero-3-phospho-L-serine + H(+) = a 1,2-diacyl-sn-glycero-3-phosphoethanolamine + CO2</text>
        <dbReference type="Rhea" id="RHEA:20828"/>
        <dbReference type="ChEBI" id="CHEBI:15378"/>
        <dbReference type="ChEBI" id="CHEBI:16526"/>
        <dbReference type="ChEBI" id="CHEBI:57262"/>
        <dbReference type="ChEBI" id="CHEBI:64612"/>
        <dbReference type="EC" id="4.1.1.65"/>
    </reaction>
</comment>
<keyword evidence="12" id="KW-0999">Mitochondrion inner membrane</keyword>
<keyword evidence="2 12" id="KW-0444">Lipid biosynthesis</keyword>
<comment type="caution">
    <text evidence="13">The sequence shown here is derived from an EMBL/GenBank/DDBJ whole genome shotgun (WGS) entry which is preliminary data.</text>
</comment>
<evidence type="ECO:0000256" key="5">
    <source>
        <dbReference type="ARBA" id="ARBA00022989"/>
    </source>
</evidence>
<feature type="chain" id="PRO_5023322121" description="Phosphatidylserine decarboxylase 1 beta chain" evidence="12">
    <location>
        <begin position="1"/>
        <end position="477"/>
    </location>
</feature>
<comment type="PTM">
    <text evidence="12">Is synthesized initially as an inactive proenzyme. Formation of the active enzyme involves a self-maturation process in which the active site pyruvoyl group is generated from an internal serine residue via an autocatalytic post-translational modification. Two non-identical subunits are generated from the proenzyme in this reaction, and the pyruvate is formed at the N-terminus of the alpha chain, which is derived from the carboxyl end of the proenzyme. The autoendoproteolytic cleavage occurs by a canonical serine protease mechanism, in which the side chain hydroxyl group of the serine supplies its oxygen atom to form the C-terminus of the beta chain, while the remainder of the serine residue undergoes an oxidative deamination to produce ammonia and the pyruvoyl prosthetic group on the alpha chain. During this reaction, the Ser that is part of the protease active site of the proenzyme becomes the pyruvoyl prosthetic group, which constitutes an essential element of the active site of the mature decarboxylase.</text>
</comment>
<keyword evidence="9 12" id="KW-0456">Lyase</keyword>
<feature type="active site" description="Charge relay system; for autoendoproteolytic cleavage activity" evidence="12">
    <location>
        <position position="478"/>
    </location>
</feature>
<feature type="site" description="Cleavage (non-hydrolytic); by autocatalysis" evidence="12">
    <location>
        <begin position="477"/>
        <end position="478"/>
    </location>
</feature>
<evidence type="ECO:0000256" key="6">
    <source>
        <dbReference type="ARBA" id="ARBA00023098"/>
    </source>
</evidence>
<keyword evidence="12" id="KW-0865">Zymogen</keyword>